<dbReference type="PANTHER" id="PTHR36558">
    <property type="entry name" value="GLR1098 PROTEIN"/>
    <property type="match status" value="1"/>
</dbReference>
<evidence type="ECO:0000259" key="1">
    <source>
        <dbReference type="Pfam" id="PF05685"/>
    </source>
</evidence>
<dbReference type="EMBL" id="CP014476">
    <property type="protein sequence ID" value="AMK75307.1"/>
    <property type="molecule type" value="Genomic_DNA"/>
</dbReference>
<gene>
    <name evidence="2" type="ORF">JT25_002190</name>
</gene>
<dbReference type="Pfam" id="PF05685">
    <property type="entry name" value="Uma2"/>
    <property type="match status" value="1"/>
</dbReference>
<dbReference type="PANTHER" id="PTHR36558:SF1">
    <property type="entry name" value="RESTRICTION ENDONUCLEASE DOMAIN-CONTAINING PROTEIN-RELATED"/>
    <property type="match status" value="1"/>
</dbReference>
<dbReference type="Proteomes" id="UP000030512">
    <property type="component" value="Chromosome"/>
</dbReference>
<feature type="domain" description="Putative restriction endonuclease" evidence="1">
    <location>
        <begin position="15"/>
        <end position="179"/>
    </location>
</feature>
<dbReference type="AlphaFoldDB" id="A0A140E4I3"/>
<dbReference type="InterPro" id="IPR012296">
    <property type="entry name" value="Nuclease_put_TT1808"/>
</dbReference>
<dbReference type="InterPro" id="IPR011335">
    <property type="entry name" value="Restrct_endonuc-II-like"/>
</dbReference>
<dbReference type="OrthoDB" id="9799703at2"/>
<dbReference type="STRING" id="1538553.JT25_002190"/>
<proteinExistence type="predicted"/>
<dbReference type="Gene3D" id="3.90.1570.10">
    <property type="entry name" value="tt1808, chain A"/>
    <property type="match status" value="1"/>
</dbReference>
<organism evidence="2 3">
    <name type="scientific">Methylomonas denitrificans</name>
    <dbReference type="NCBI Taxonomy" id="1538553"/>
    <lineage>
        <taxon>Bacteria</taxon>
        <taxon>Pseudomonadati</taxon>
        <taxon>Pseudomonadota</taxon>
        <taxon>Gammaproteobacteria</taxon>
        <taxon>Methylococcales</taxon>
        <taxon>Methylococcaceae</taxon>
        <taxon>Methylomonas</taxon>
    </lineage>
</organism>
<protein>
    <recommendedName>
        <fullName evidence="1">Putative restriction endonuclease domain-containing protein</fullName>
    </recommendedName>
</protein>
<sequence>MNSVPKSSAQTFSVADYLGWPDDERWELIDGVPYNMSPAPSIKHQNVVITIAAKLKTALKGKPCKPFIAPVDVILSEHDVVQPDLLVVCNPEKIGEKAIHGAPDLVVEVLSPSTALKDMREKKALYERAGVQEYVVIDPLENYVQRFFLGDDGRYASAEVFGTDEDLPLLSLPELILPLAEVFEL</sequence>
<dbReference type="InterPro" id="IPR008538">
    <property type="entry name" value="Uma2"/>
</dbReference>
<reference evidence="2 3" key="1">
    <citation type="journal article" date="2015" name="Environ. Microbiol.">
        <title>Methane oxidation coupled to nitrate reduction under hypoxia by the Gammaproteobacterium Methylomonas denitrificans, sp. nov. type strain FJG1.</title>
        <authorList>
            <person name="Kits K.D."/>
            <person name="Klotz M.G."/>
            <person name="Stein L.Y."/>
        </authorList>
    </citation>
    <scope>NUCLEOTIDE SEQUENCE [LARGE SCALE GENOMIC DNA]</scope>
    <source>
        <strain evidence="2 3">FJG1</strain>
    </source>
</reference>
<evidence type="ECO:0000313" key="2">
    <source>
        <dbReference type="EMBL" id="AMK75307.1"/>
    </source>
</evidence>
<dbReference type="KEGG" id="mdn:JT25_002190"/>
<dbReference type="RefSeq" id="WP_036272076.1">
    <property type="nucleotide sequence ID" value="NZ_CP014476.1"/>
</dbReference>
<dbReference type="CDD" id="cd06260">
    <property type="entry name" value="DUF820-like"/>
    <property type="match status" value="1"/>
</dbReference>
<keyword evidence="3" id="KW-1185">Reference proteome</keyword>
<dbReference type="SUPFAM" id="SSF52980">
    <property type="entry name" value="Restriction endonuclease-like"/>
    <property type="match status" value="1"/>
</dbReference>
<accession>A0A140E4I3</accession>
<evidence type="ECO:0000313" key="3">
    <source>
        <dbReference type="Proteomes" id="UP000030512"/>
    </source>
</evidence>
<name>A0A140E4I3_9GAMM</name>